<name>A0A1I4A022_9PROT</name>
<reference evidence="1 2" key="1">
    <citation type="submission" date="2016-10" db="EMBL/GenBank/DDBJ databases">
        <authorList>
            <person name="de Groot N.N."/>
        </authorList>
    </citation>
    <scope>NUCLEOTIDE SEQUENCE [LARGE SCALE GENOMIC DNA]</scope>
    <source>
        <strain evidence="1 2">DSM 19981</strain>
    </source>
</reference>
<protein>
    <submittedName>
        <fullName evidence="1">Uncharacterized protein</fullName>
    </submittedName>
</protein>
<dbReference type="STRING" id="1123062.SAMN02745775_1039"/>
<organism evidence="1 2">
    <name type="scientific">Falsiroseomonas stagni DSM 19981</name>
    <dbReference type="NCBI Taxonomy" id="1123062"/>
    <lineage>
        <taxon>Bacteria</taxon>
        <taxon>Pseudomonadati</taxon>
        <taxon>Pseudomonadota</taxon>
        <taxon>Alphaproteobacteria</taxon>
        <taxon>Acetobacterales</taxon>
        <taxon>Roseomonadaceae</taxon>
        <taxon>Falsiroseomonas</taxon>
    </lineage>
</organism>
<dbReference type="EMBL" id="FOSQ01000003">
    <property type="protein sequence ID" value="SFK49467.1"/>
    <property type="molecule type" value="Genomic_DNA"/>
</dbReference>
<sequence>MTQTLLIAERPFRELRSRAILLPLPKAIGADRPVLVATQAIRTPPAFTPVPPKPDVVALGVTRVILAGVFEDRPTLNRALALAARAVAAGATLEARGLTLERSAARRDPPRGVEVLDHATVIEARDHHTANTLLVWRVAAPLRVNFYAEREGPADPALLEGLPPGPLLGLSLLGAPEMRATWRARLPELAAWLAPMRDWPILPLPANAAEGEGDDYAGSIAFAQALLPNSPILLPQLADPVERRRQLTAGRMRALAGRCGAVITNQDLVAAIAATAGVPVAGMVLGRDRRIVACMTTLANQMVPGSLLIYPPHPV</sequence>
<gene>
    <name evidence="1" type="ORF">SAMN02745775_1039</name>
</gene>
<proteinExistence type="predicted"/>
<evidence type="ECO:0000313" key="2">
    <source>
        <dbReference type="Proteomes" id="UP000199473"/>
    </source>
</evidence>
<keyword evidence="2" id="KW-1185">Reference proteome</keyword>
<dbReference type="OrthoDB" id="7259561at2"/>
<accession>A0A1I4A022</accession>
<dbReference type="Proteomes" id="UP000199473">
    <property type="component" value="Unassembled WGS sequence"/>
</dbReference>
<dbReference type="AlphaFoldDB" id="A0A1I4A022"/>
<evidence type="ECO:0000313" key="1">
    <source>
        <dbReference type="EMBL" id="SFK49467.1"/>
    </source>
</evidence>
<dbReference type="RefSeq" id="WP_092959070.1">
    <property type="nucleotide sequence ID" value="NZ_FOSQ01000003.1"/>
</dbReference>